<reference evidence="2 3" key="1">
    <citation type="submission" date="2012-01" db="EMBL/GenBank/DDBJ databases">
        <title>The Genome Sequence of Scardovia inopinata F0304.</title>
        <authorList>
            <consortium name="The Broad Institute Genome Sequencing Platform"/>
            <person name="Earl A."/>
            <person name="Ward D."/>
            <person name="Feldgarden M."/>
            <person name="Gevers D."/>
            <person name="Izard J."/>
            <person name="Baranova O.V."/>
            <person name="Blanton J.M."/>
            <person name="Tanner A.C."/>
            <person name="Dewhirst F.E."/>
            <person name="Young S.K."/>
            <person name="Zeng Q."/>
            <person name="Gargeya S."/>
            <person name="Fitzgerald M."/>
            <person name="Haas B."/>
            <person name="Abouelleil A."/>
            <person name="Alvarado L."/>
            <person name="Arachchi H.M."/>
            <person name="Berlin A."/>
            <person name="Chapman S.B."/>
            <person name="Gearin G."/>
            <person name="Goldberg J."/>
            <person name="Griggs A."/>
            <person name="Gujja S."/>
            <person name="Hansen M."/>
            <person name="Heiman D."/>
            <person name="Howarth C."/>
            <person name="Larimer J."/>
            <person name="Lui A."/>
            <person name="MacDonald P.J."/>
            <person name="McCowen C."/>
            <person name="Montmayeur A."/>
            <person name="Murphy C."/>
            <person name="Neiman D."/>
            <person name="Pearson M."/>
            <person name="Priest M."/>
            <person name="Roberts A."/>
            <person name="Saif S."/>
            <person name="Shea T."/>
            <person name="Sisk P."/>
            <person name="Stolte C."/>
            <person name="Sykes S."/>
            <person name="Wortman J."/>
            <person name="Nusbaum C."/>
            <person name="Birren B."/>
        </authorList>
    </citation>
    <scope>NUCLEOTIDE SEQUENCE [LARGE SCALE GENOMIC DNA]</scope>
    <source>
        <strain evidence="2 3">F0304</strain>
    </source>
</reference>
<dbReference type="AlphaFoldDB" id="W5IJS7"/>
<dbReference type="HOGENOM" id="CLU_159895_0_0_11"/>
<keyword evidence="1" id="KW-1133">Transmembrane helix</keyword>
<evidence type="ECO:0000313" key="2">
    <source>
        <dbReference type="EMBL" id="EFG27133.2"/>
    </source>
</evidence>
<dbReference type="PROSITE" id="PS51257">
    <property type="entry name" value="PROKAR_LIPOPROTEIN"/>
    <property type="match status" value="1"/>
</dbReference>
<keyword evidence="3" id="KW-1185">Reference proteome</keyword>
<evidence type="ECO:0000256" key="1">
    <source>
        <dbReference type="SAM" id="Phobius"/>
    </source>
</evidence>
<dbReference type="RefSeq" id="WP_040590588.1">
    <property type="nucleotide sequence ID" value="NZ_GG770225.1"/>
</dbReference>
<keyword evidence="1" id="KW-0812">Transmembrane</keyword>
<feature type="transmembrane region" description="Helical" evidence="1">
    <location>
        <begin position="20"/>
        <end position="36"/>
    </location>
</feature>
<dbReference type="Proteomes" id="UP000005777">
    <property type="component" value="Unassembled WGS sequence"/>
</dbReference>
<comment type="caution">
    <text evidence="2">The sequence shown here is derived from an EMBL/GenBank/DDBJ whole genome shotgun (WGS) entry which is preliminary data.</text>
</comment>
<gene>
    <name evidence="2" type="ORF">HMPREF9020_00769</name>
</gene>
<feature type="transmembrane region" description="Helical" evidence="1">
    <location>
        <begin position="42"/>
        <end position="61"/>
    </location>
</feature>
<sequence length="97" mass="10727">MVPEKKQPQVSEKTEGKPWFEWLAAGAVLLACLTVLSGHMKLATGIIAGFSLITALIRLIFRDRSPWKVRTVSFDCFIGFSLGFGLILVYISILLIS</sequence>
<dbReference type="EMBL" id="ADCX01000004">
    <property type="protein sequence ID" value="EFG27133.2"/>
    <property type="molecule type" value="Genomic_DNA"/>
</dbReference>
<proteinExistence type="predicted"/>
<keyword evidence="1" id="KW-0472">Membrane</keyword>
<evidence type="ECO:0008006" key="4">
    <source>
        <dbReference type="Google" id="ProtNLM"/>
    </source>
</evidence>
<name>W5IJS7_SCAIO</name>
<organism evidence="2 3">
    <name type="scientific">Scardovia inopinata F0304</name>
    <dbReference type="NCBI Taxonomy" id="641146"/>
    <lineage>
        <taxon>Bacteria</taxon>
        <taxon>Bacillati</taxon>
        <taxon>Actinomycetota</taxon>
        <taxon>Actinomycetes</taxon>
        <taxon>Bifidobacteriales</taxon>
        <taxon>Bifidobacteriaceae</taxon>
        <taxon>Scardovia</taxon>
    </lineage>
</organism>
<accession>W5IJS7</accession>
<protein>
    <recommendedName>
        <fullName evidence="4">DUF3017 domain-containing protein</fullName>
    </recommendedName>
</protein>
<dbReference type="eggNOG" id="ENOG5031P9H">
    <property type="taxonomic scope" value="Bacteria"/>
</dbReference>
<evidence type="ECO:0000313" key="3">
    <source>
        <dbReference type="Proteomes" id="UP000005777"/>
    </source>
</evidence>
<feature type="transmembrane region" description="Helical" evidence="1">
    <location>
        <begin position="73"/>
        <end position="96"/>
    </location>
</feature>